<keyword evidence="3" id="KW-1185">Reference proteome</keyword>
<comment type="caution">
    <text evidence="2">The sequence shown here is derived from an EMBL/GenBank/DDBJ whole genome shotgun (WGS) entry which is preliminary data.</text>
</comment>
<feature type="region of interest" description="Disordered" evidence="1">
    <location>
        <begin position="1"/>
        <end position="97"/>
    </location>
</feature>
<dbReference type="AlphaFoldDB" id="A0AAE1NN26"/>
<evidence type="ECO:0000313" key="3">
    <source>
        <dbReference type="Proteomes" id="UP001292094"/>
    </source>
</evidence>
<feature type="compositionally biased region" description="Acidic residues" evidence="1">
    <location>
        <begin position="68"/>
        <end position="90"/>
    </location>
</feature>
<organism evidence="2 3">
    <name type="scientific">Petrolisthes manimaculis</name>
    <dbReference type="NCBI Taxonomy" id="1843537"/>
    <lineage>
        <taxon>Eukaryota</taxon>
        <taxon>Metazoa</taxon>
        <taxon>Ecdysozoa</taxon>
        <taxon>Arthropoda</taxon>
        <taxon>Crustacea</taxon>
        <taxon>Multicrustacea</taxon>
        <taxon>Malacostraca</taxon>
        <taxon>Eumalacostraca</taxon>
        <taxon>Eucarida</taxon>
        <taxon>Decapoda</taxon>
        <taxon>Pleocyemata</taxon>
        <taxon>Anomura</taxon>
        <taxon>Galatheoidea</taxon>
        <taxon>Porcellanidae</taxon>
        <taxon>Petrolisthes</taxon>
    </lineage>
</organism>
<name>A0AAE1NN26_9EUCA</name>
<sequence>MEYSILPLSPTAQHRSLCQTSSWDMAGNGMSGSGRSISSSSSEGRPGGEGGSSRRSVRRSTDTSLGDVPEEEEESWSSDYSASDEEEDQTFSESTEYTSSRFLVLADYNAMGG</sequence>
<evidence type="ECO:0000313" key="2">
    <source>
        <dbReference type="EMBL" id="KAK4292109.1"/>
    </source>
</evidence>
<dbReference type="Proteomes" id="UP001292094">
    <property type="component" value="Unassembled WGS sequence"/>
</dbReference>
<gene>
    <name evidence="2" type="ORF">Pmani_035101</name>
</gene>
<dbReference type="EMBL" id="JAWZYT010004935">
    <property type="protein sequence ID" value="KAK4292109.1"/>
    <property type="molecule type" value="Genomic_DNA"/>
</dbReference>
<feature type="compositionally biased region" description="Low complexity" evidence="1">
    <location>
        <begin position="33"/>
        <end position="44"/>
    </location>
</feature>
<feature type="compositionally biased region" description="Polar residues" evidence="1">
    <location>
        <begin position="10"/>
        <end position="23"/>
    </location>
</feature>
<accession>A0AAE1NN26</accession>
<evidence type="ECO:0000256" key="1">
    <source>
        <dbReference type="SAM" id="MobiDB-lite"/>
    </source>
</evidence>
<reference evidence="2" key="1">
    <citation type="submission" date="2023-11" db="EMBL/GenBank/DDBJ databases">
        <title>Genome assemblies of two species of porcelain crab, Petrolisthes cinctipes and Petrolisthes manimaculis (Anomura: Porcellanidae).</title>
        <authorList>
            <person name="Angst P."/>
        </authorList>
    </citation>
    <scope>NUCLEOTIDE SEQUENCE</scope>
    <source>
        <strain evidence="2">PB745_02</strain>
        <tissue evidence="2">Gill</tissue>
    </source>
</reference>
<protein>
    <submittedName>
        <fullName evidence="2">Uncharacterized protein</fullName>
    </submittedName>
</protein>
<proteinExistence type="predicted"/>